<evidence type="ECO:0000256" key="8">
    <source>
        <dbReference type="ARBA" id="ARBA00023010"/>
    </source>
</evidence>
<evidence type="ECO:0000313" key="13">
    <source>
        <dbReference type="Proteomes" id="UP000500938"/>
    </source>
</evidence>
<evidence type="ECO:0000313" key="12">
    <source>
        <dbReference type="EMBL" id="QJR35035.1"/>
    </source>
</evidence>
<keyword evidence="9 10" id="KW-0472">Membrane</keyword>
<dbReference type="AlphaFoldDB" id="A0A6M4ILW2"/>
<dbReference type="GO" id="GO:0005886">
    <property type="term" value="C:plasma membrane"/>
    <property type="evidence" value="ECO:0007669"/>
    <property type="project" value="UniProtKB-SubCell"/>
</dbReference>
<evidence type="ECO:0000256" key="9">
    <source>
        <dbReference type="ARBA" id="ARBA00023136"/>
    </source>
</evidence>
<name>A0A6M4ILW2_9BACT</name>
<keyword evidence="6 10" id="KW-0653">Protein transport</keyword>
<keyword evidence="4 10" id="KW-1003">Cell membrane</keyword>
<dbReference type="GO" id="GO:0015450">
    <property type="term" value="F:protein-transporting ATPase activity"/>
    <property type="evidence" value="ECO:0007669"/>
    <property type="project" value="UniProtKB-UniRule"/>
</dbReference>
<dbReference type="RefSeq" id="WP_171224463.1">
    <property type="nucleotide sequence ID" value="NZ_CP053085.1"/>
</dbReference>
<comment type="subcellular location">
    <subcellularLocation>
        <location evidence="1 10">Cell membrane</location>
        <topology evidence="1 10">Multi-pass membrane protein</topology>
    </subcellularLocation>
</comment>
<proteinExistence type="inferred from homology"/>
<organism evidence="12 13">
    <name type="scientific">Gemmatimonas groenlandica</name>
    <dbReference type="NCBI Taxonomy" id="2732249"/>
    <lineage>
        <taxon>Bacteria</taxon>
        <taxon>Pseudomonadati</taxon>
        <taxon>Gemmatimonadota</taxon>
        <taxon>Gemmatimonadia</taxon>
        <taxon>Gemmatimonadales</taxon>
        <taxon>Gemmatimonadaceae</taxon>
        <taxon>Gemmatimonas</taxon>
    </lineage>
</organism>
<dbReference type="Pfam" id="PF03840">
    <property type="entry name" value="SecG"/>
    <property type="match status" value="1"/>
</dbReference>
<dbReference type="InterPro" id="IPR004692">
    <property type="entry name" value="SecG"/>
</dbReference>
<dbReference type="GO" id="GO:0009306">
    <property type="term" value="P:protein secretion"/>
    <property type="evidence" value="ECO:0007669"/>
    <property type="project" value="UniProtKB-UniRule"/>
</dbReference>
<feature type="compositionally biased region" description="Low complexity" evidence="11">
    <location>
        <begin position="89"/>
        <end position="126"/>
    </location>
</feature>
<comment type="similarity">
    <text evidence="2 10">Belongs to the SecG family.</text>
</comment>
<evidence type="ECO:0000256" key="3">
    <source>
        <dbReference type="ARBA" id="ARBA00022448"/>
    </source>
</evidence>
<reference evidence="12 13" key="1">
    <citation type="submission" date="2020-05" db="EMBL/GenBank/DDBJ databases">
        <title>Complete genome sequence of Gemmatimonas greenlandica TET16.</title>
        <authorList>
            <person name="Zeng Y."/>
        </authorList>
    </citation>
    <scope>NUCLEOTIDE SEQUENCE [LARGE SCALE GENOMIC DNA]</scope>
    <source>
        <strain evidence="12 13">TET16</strain>
    </source>
</reference>
<dbReference type="Proteomes" id="UP000500938">
    <property type="component" value="Chromosome"/>
</dbReference>
<evidence type="ECO:0000256" key="7">
    <source>
        <dbReference type="ARBA" id="ARBA00022989"/>
    </source>
</evidence>
<keyword evidence="7 10" id="KW-1133">Transmembrane helix</keyword>
<evidence type="ECO:0000256" key="11">
    <source>
        <dbReference type="SAM" id="MobiDB-lite"/>
    </source>
</evidence>
<protein>
    <recommendedName>
        <fullName evidence="10">Protein-export membrane protein SecG</fullName>
    </recommendedName>
</protein>
<dbReference type="PANTHER" id="PTHR34182">
    <property type="entry name" value="PROTEIN-EXPORT MEMBRANE PROTEIN SECG"/>
    <property type="match status" value="1"/>
</dbReference>
<dbReference type="GO" id="GO:0043952">
    <property type="term" value="P:protein transport by the Sec complex"/>
    <property type="evidence" value="ECO:0007669"/>
    <property type="project" value="TreeGrafter"/>
</dbReference>
<evidence type="ECO:0000256" key="5">
    <source>
        <dbReference type="ARBA" id="ARBA00022692"/>
    </source>
</evidence>
<keyword evidence="5 10" id="KW-0812">Transmembrane</keyword>
<dbReference type="EMBL" id="CP053085">
    <property type="protein sequence ID" value="QJR35035.1"/>
    <property type="molecule type" value="Genomic_DNA"/>
</dbReference>
<dbReference type="PRINTS" id="PR01651">
    <property type="entry name" value="SECGEXPORT"/>
</dbReference>
<keyword evidence="13" id="KW-1185">Reference proteome</keyword>
<evidence type="ECO:0000256" key="2">
    <source>
        <dbReference type="ARBA" id="ARBA00008445"/>
    </source>
</evidence>
<feature type="region of interest" description="Disordered" evidence="11">
    <location>
        <begin position="82"/>
        <end position="126"/>
    </location>
</feature>
<evidence type="ECO:0000256" key="1">
    <source>
        <dbReference type="ARBA" id="ARBA00004651"/>
    </source>
</evidence>
<keyword evidence="8 10" id="KW-0811">Translocation</keyword>
<dbReference type="NCBIfam" id="TIGR00810">
    <property type="entry name" value="secG"/>
    <property type="match status" value="1"/>
</dbReference>
<sequence length="126" mass="12402">MYTFLLTLLILDAIILAIAVLLQSGKGGGLAASFGGASSSSDSVIGTRQAGNLLTKASWWCGGLFLGLAFILQIMSSRGTSPKSVLDKLATPSAPSSAPAGGAAPAAPLTQQPAAPAAPAAPAKQP</sequence>
<evidence type="ECO:0000256" key="4">
    <source>
        <dbReference type="ARBA" id="ARBA00022475"/>
    </source>
</evidence>
<dbReference type="GO" id="GO:0065002">
    <property type="term" value="P:intracellular protein transmembrane transport"/>
    <property type="evidence" value="ECO:0007669"/>
    <property type="project" value="TreeGrafter"/>
</dbReference>
<feature type="transmembrane region" description="Helical" evidence="10">
    <location>
        <begin position="57"/>
        <end position="75"/>
    </location>
</feature>
<comment type="function">
    <text evidence="10">Involved in protein export. Participates in an early event of protein translocation.</text>
</comment>
<accession>A0A6M4ILW2</accession>
<evidence type="ECO:0000256" key="10">
    <source>
        <dbReference type="RuleBase" id="RU365087"/>
    </source>
</evidence>
<keyword evidence="3 10" id="KW-0813">Transport</keyword>
<dbReference type="PANTHER" id="PTHR34182:SF1">
    <property type="entry name" value="PROTEIN-EXPORT MEMBRANE PROTEIN SECG"/>
    <property type="match status" value="1"/>
</dbReference>
<comment type="caution">
    <text evidence="10">Lacks conserved residue(s) required for the propagation of feature annotation.</text>
</comment>
<dbReference type="KEGG" id="ggr:HKW67_05670"/>
<evidence type="ECO:0000256" key="6">
    <source>
        <dbReference type="ARBA" id="ARBA00022927"/>
    </source>
</evidence>
<gene>
    <name evidence="12" type="primary">secG</name>
    <name evidence="12" type="ORF">HKW67_05670</name>
</gene>